<feature type="chain" id="PRO_5007285345" evidence="1">
    <location>
        <begin position="21"/>
        <end position="108"/>
    </location>
</feature>
<reference evidence="2" key="1">
    <citation type="journal article" date="2016" name="Ticks Tick Borne Dis.">
        <title>De novo assembly and annotation of the salivary gland transcriptome of Rhipicephalus appendiculatus male and female ticks during blood feeding.</title>
        <authorList>
            <person name="de Castro M.H."/>
            <person name="de Klerk D."/>
            <person name="Pienaar R."/>
            <person name="Latif A.A."/>
            <person name="Rees D.J."/>
            <person name="Mans B.J."/>
        </authorList>
    </citation>
    <scope>NUCLEOTIDE SEQUENCE</scope>
    <source>
        <tissue evidence="2">Salivary glands</tissue>
    </source>
</reference>
<evidence type="ECO:0000313" key="2">
    <source>
        <dbReference type="EMBL" id="JAP79323.1"/>
    </source>
</evidence>
<dbReference type="AlphaFoldDB" id="A0A131YJ52"/>
<proteinExistence type="predicted"/>
<sequence>MHLKLIVVVLYCSITAPTLCNPNADYDSYEYEEVSTTPMSKIPRKATKKQTRNEVYSIEEFLDTKEKIWVYKSTIRSGIMCSADVMHDVNMLHADMTRYQYSLSDGLM</sequence>
<organism evidence="2">
    <name type="scientific">Rhipicephalus appendiculatus</name>
    <name type="common">Brown ear tick</name>
    <dbReference type="NCBI Taxonomy" id="34631"/>
    <lineage>
        <taxon>Eukaryota</taxon>
        <taxon>Metazoa</taxon>
        <taxon>Ecdysozoa</taxon>
        <taxon>Arthropoda</taxon>
        <taxon>Chelicerata</taxon>
        <taxon>Arachnida</taxon>
        <taxon>Acari</taxon>
        <taxon>Parasitiformes</taxon>
        <taxon>Ixodida</taxon>
        <taxon>Ixodoidea</taxon>
        <taxon>Ixodidae</taxon>
        <taxon>Rhipicephalinae</taxon>
        <taxon>Rhipicephalus</taxon>
        <taxon>Rhipicephalus</taxon>
    </lineage>
</organism>
<dbReference type="EMBL" id="GEDV01009234">
    <property type="protein sequence ID" value="JAP79323.1"/>
    <property type="molecule type" value="Transcribed_RNA"/>
</dbReference>
<protein>
    <submittedName>
        <fullName evidence="2">Lipocalin</fullName>
    </submittedName>
</protein>
<feature type="signal peptide" evidence="1">
    <location>
        <begin position="1"/>
        <end position="20"/>
    </location>
</feature>
<accession>A0A131YJ52</accession>
<evidence type="ECO:0000256" key="1">
    <source>
        <dbReference type="SAM" id="SignalP"/>
    </source>
</evidence>
<keyword evidence="1" id="KW-0732">Signal</keyword>
<name>A0A131YJ52_RHIAP</name>